<evidence type="ECO:0000313" key="3">
    <source>
        <dbReference type="Proteomes" id="UP001157733"/>
    </source>
</evidence>
<feature type="region of interest" description="Disordered" evidence="1">
    <location>
        <begin position="82"/>
        <end position="102"/>
    </location>
</feature>
<keyword evidence="3" id="KW-1185">Reference proteome</keyword>
<reference evidence="2 3" key="1">
    <citation type="submission" date="2022-09" db="EMBL/GenBank/DDBJ databases">
        <authorList>
            <person name="Kop L."/>
        </authorList>
    </citation>
    <scope>NUCLEOTIDE SEQUENCE [LARGE SCALE GENOMIC DNA]</scope>
    <source>
        <strain evidence="2 3">347</strain>
    </source>
</reference>
<keyword evidence="2" id="KW-0378">Hydrolase</keyword>
<dbReference type="GO" id="GO:0004527">
    <property type="term" value="F:exonuclease activity"/>
    <property type="evidence" value="ECO:0007669"/>
    <property type="project" value="UniProtKB-KW"/>
</dbReference>
<dbReference type="SUPFAM" id="SSF47240">
    <property type="entry name" value="Ferritin-like"/>
    <property type="match status" value="1"/>
</dbReference>
<organism evidence="2 3">
    <name type="scientific">Nitrospina watsonii</name>
    <dbReference type="NCBI Taxonomy" id="1323948"/>
    <lineage>
        <taxon>Bacteria</taxon>
        <taxon>Pseudomonadati</taxon>
        <taxon>Nitrospinota/Tectimicrobiota group</taxon>
        <taxon>Nitrospinota</taxon>
        <taxon>Nitrospinia</taxon>
        <taxon>Nitrospinales</taxon>
        <taxon>Nitrospinaceae</taxon>
        <taxon>Nitrospina</taxon>
    </lineage>
</organism>
<keyword evidence="2" id="KW-0269">Exonuclease</keyword>
<proteinExistence type="predicted"/>
<gene>
    <name evidence="2" type="ORF">NSPWAT_1414</name>
</gene>
<dbReference type="RefSeq" id="WP_282011178.1">
    <property type="nucleotide sequence ID" value="NZ_OX336137.1"/>
</dbReference>
<evidence type="ECO:0000313" key="2">
    <source>
        <dbReference type="EMBL" id="CAI2718273.1"/>
    </source>
</evidence>
<protein>
    <submittedName>
        <fullName evidence="2">Exonuclease SbcC</fullName>
    </submittedName>
</protein>
<evidence type="ECO:0000256" key="1">
    <source>
        <dbReference type="SAM" id="MobiDB-lite"/>
    </source>
</evidence>
<accession>A0ABM9HDG7</accession>
<name>A0ABM9HDG7_9BACT</name>
<dbReference type="EMBL" id="OX336137">
    <property type="protein sequence ID" value="CAI2718273.1"/>
    <property type="molecule type" value="Genomic_DNA"/>
</dbReference>
<sequence>MNSGKETARTIHARLKILGRSLLSEQNSVQYYQTLLDKTPSETEEQLGERKMYEDLHAQEESHVQWIRDQIEYWAKQLKALGNQQTSRSRREHRAQAMPEGL</sequence>
<keyword evidence="2" id="KW-0540">Nuclease</keyword>
<dbReference type="InterPro" id="IPR009078">
    <property type="entry name" value="Ferritin-like_SF"/>
</dbReference>
<dbReference type="Proteomes" id="UP001157733">
    <property type="component" value="Chromosome"/>
</dbReference>